<dbReference type="Proteomes" id="UP000239724">
    <property type="component" value="Unassembled WGS sequence"/>
</dbReference>
<accession>A0A2S6MZF3</accession>
<keyword evidence="1" id="KW-0812">Transmembrane</keyword>
<reference evidence="2 3" key="1">
    <citation type="journal article" date="2018" name="Arch. Microbiol.">
        <title>New insights into the metabolic potential of the phototrophic purple bacterium Rhodopila globiformis DSM 161(T) from its draft genome sequence and evidence for a vanadium-dependent nitrogenase.</title>
        <authorList>
            <person name="Imhoff J.F."/>
            <person name="Rahn T."/>
            <person name="Kunzel S."/>
            <person name="Neulinger S.C."/>
        </authorList>
    </citation>
    <scope>NUCLEOTIDE SEQUENCE [LARGE SCALE GENOMIC DNA]</scope>
    <source>
        <strain evidence="2 3">DSM 161</strain>
    </source>
</reference>
<keyword evidence="1" id="KW-1133">Transmembrane helix</keyword>
<name>A0A2S6MZF3_RHOGL</name>
<dbReference type="EMBL" id="NHRY01000254">
    <property type="protein sequence ID" value="PPQ27739.1"/>
    <property type="molecule type" value="Genomic_DNA"/>
</dbReference>
<feature type="transmembrane region" description="Helical" evidence="1">
    <location>
        <begin position="46"/>
        <end position="66"/>
    </location>
</feature>
<keyword evidence="3" id="KW-1185">Reference proteome</keyword>
<evidence type="ECO:0000256" key="1">
    <source>
        <dbReference type="SAM" id="Phobius"/>
    </source>
</evidence>
<dbReference type="AlphaFoldDB" id="A0A2S6MZF3"/>
<gene>
    <name evidence="2" type="ORF">CCS01_26475</name>
</gene>
<feature type="transmembrane region" description="Helical" evidence="1">
    <location>
        <begin position="73"/>
        <end position="90"/>
    </location>
</feature>
<protein>
    <submittedName>
        <fullName evidence="2">Uncharacterized protein</fullName>
    </submittedName>
</protein>
<organism evidence="2 3">
    <name type="scientific">Rhodopila globiformis</name>
    <name type="common">Rhodopseudomonas globiformis</name>
    <dbReference type="NCBI Taxonomy" id="1071"/>
    <lineage>
        <taxon>Bacteria</taxon>
        <taxon>Pseudomonadati</taxon>
        <taxon>Pseudomonadota</taxon>
        <taxon>Alphaproteobacteria</taxon>
        <taxon>Acetobacterales</taxon>
        <taxon>Acetobacteraceae</taxon>
        <taxon>Rhodopila</taxon>
    </lineage>
</organism>
<sequence>MGAFTQIVNSMLQLLARLGDAAVSGLTAVELWLRAQLTTLGVPAEWQTVLMLALAALLVVTVVRMFGGLIRAAVLLVLLLIAARVLLPVLPH</sequence>
<comment type="caution">
    <text evidence="2">The sequence shown here is derived from an EMBL/GenBank/DDBJ whole genome shotgun (WGS) entry which is preliminary data.</text>
</comment>
<keyword evidence="1" id="KW-0472">Membrane</keyword>
<evidence type="ECO:0000313" key="3">
    <source>
        <dbReference type="Proteomes" id="UP000239724"/>
    </source>
</evidence>
<evidence type="ECO:0000313" key="2">
    <source>
        <dbReference type="EMBL" id="PPQ27739.1"/>
    </source>
</evidence>
<proteinExistence type="predicted"/>